<keyword evidence="4 7" id="KW-0378">Hydrolase</keyword>
<accession>Q7MBG2</accession>
<evidence type="ECO:0000256" key="2">
    <source>
        <dbReference type="ARBA" id="ARBA00006576"/>
    </source>
</evidence>
<protein>
    <submittedName>
        <fullName evidence="7">Probable Cytidine deaminase</fullName>
        <ecNumber evidence="7">3.5.4.5</ecNumber>
    </submittedName>
</protein>
<dbReference type="InterPro" id="IPR015517">
    <property type="entry name" value="dCMP_deaminase-rel"/>
</dbReference>
<name>Q7MBG2_CHRVO</name>
<dbReference type="InterPro" id="IPR002125">
    <property type="entry name" value="CMP_dCMP_dom"/>
</dbReference>
<dbReference type="GO" id="GO:0004132">
    <property type="term" value="F:dCMP deaminase activity"/>
    <property type="evidence" value="ECO:0007669"/>
    <property type="project" value="TreeGrafter"/>
</dbReference>
<dbReference type="Gene3D" id="3.40.140.10">
    <property type="entry name" value="Cytidine Deaminase, domain 2"/>
    <property type="match status" value="1"/>
</dbReference>
<keyword evidence="8" id="KW-1185">Reference proteome</keyword>
<dbReference type="RefSeq" id="WP_011133682.1">
    <property type="nucleotide sequence ID" value="NC_005085.1"/>
</dbReference>
<dbReference type="HOGENOM" id="CLU_029260_0_0_4"/>
<dbReference type="STRING" id="243365.CV_0127"/>
<dbReference type="PROSITE" id="PS51747">
    <property type="entry name" value="CYT_DCMP_DEAMINASES_2"/>
    <property type="match status" value="1"/>
</dbReference>
<comment type="cofactor">
    <cofactor evidence="1">
        <name>Zn(2+)</name>
        <dbReference type="ChEBI" id="CHEBI:29105"/>
    </cofactor>
</comment>
<dbReference type="Gene3D" id="3.40.50.300">
    <property type="entry name" value="P-loop containing nucleotide triphosphate hydrolases"/>
    <property type="match status" value="1"/>
</dbReference>
<dbReference type="eggNOG" id="COG2131">
    <property type="taxonomic scope" value="Bacteria"/>
</dbReference>
<dbReference type="GO" id="GO:0004126">
    <property type="term" value="F:cytidine deaminase activity"/>
    <property type="evidence" value="ECO:0007669"/>
    <property type="project" value="UniProtKB-EC"/>
</dbReference>
<proteinExistence type="inferred from homology"/>
<dbReference type="SUPFAM" id="SSF53927">
    <property type="entry name" value="Cytidine deaminase-like"/>
    <property type="match status" value="1"/>
</dbReference>
<dbReference type="EC" id="3.5.4.5" evidence="7"/>
<dbReference type="NCBIfam" id="NF041025">
    <property type="entry name" value="antiphage_deaminase"/>
    <property type="match status" value="1"/>
</dbReference>
<organism evidence="7 8">
    <name type="scientific">Chromobacterium violaceum (strain ATCC 12472 / DSM 30191 / JCM 1249 / CCUG 213 / NBRC 12614 / NCIMB 9131 / NCTC 9757 / MK)</name>
    <dbReference type="NCBI Taxonomy" id="243365"/>
    <lineage>
        <taxon>Bacteria</taxon>
        <taxon>Pseudomonadati</taxon>
        <taxon>Pseudomonadota</taxon>
        <taxon>Betaproteobacteria</taxon>
        <taxon>Neisseriales</taxon>
        <taxon>Chromobacteriaceae</taxon>
        <taxon>Chromobacterium</taxon>
    </lineage>
</organism>
<dbReference type="PANTHER" id="PTHR11086">
    <property type="entry name" value="DEOXYCYTIDYLATE DEAMINASE-RELATED"/>
    <property type="match status" value="1"/>
</dbReference>
<reference evidence="7 8" key="1">
    <citation type="journal article" date="2003" name="Proc. Natl. Acad. Sci. U.S.A.">
        <title>The complete genome sequence of Chromobacterium violaceum reveals remarkable and exploitable bacterial adaptability.</title>
        <authorList>
            <person name="Vasconcelos A.T.R."/>
            <person name="de Almeida D.F."/>
            <person name="Almeida F.C."/>
            <person name="de Almeida L.G.P."/>
            <person name="de Almeida R."/>
            <person name="Goncalves J.A.A."/>
            <person name="Andrade E.M."/>
            <person name="Antonio R.V."/>
            <person name="Araripe J."/>
            <person name="de Araujo M.F.F."/>
            <person name="Filho S.A."/>
            <person name="Azevedo V."/>
            <person name="Batista A.J."/>
            <person name="Bataus L.A.M."/>
            <person name="Batista J.S."/>
            <person name="Belo A."/>
            <person name="vander Berg C."/>
            <person name="Blamey J."/>
            <person name="Bogo M."/>
            <person name="Bonato S."/>
            <person name="Bordignon J."/>
            <person name="Brito C.A."/>
            <person name="Brocchi M."/>
            <person name="Burity H.A."/>
            <person name="Camargo A.A."/>
            <person name="Cardoso D.D.P."/>
            <person name="Carneiro N.P."/>
            <person name="Carraro D.M."/>
            <person name="Carvalho C.M.B."/>
            <person name="Cascardo J.C.M."/>
            <person name="Cavada B.S."/>
            <person name="Chueire L.M.O."/>
            <person name="Pasa T.B.C."/>
            <person name="Duran N."/>
            <person name="Fagundes N."/>
            <person name="Falcao C.L."/>
            <person name="Fantinatti F."/>
            <person name="Farias I.P."/>
            <person name="Felipe M.S.S."/>
            <person name="Ferrari L.P."/>
            <person name="Ferro J.A."/>
            <person name="Ferro M.I.T."/>
            <person name="Franco G.R."/>
            <person name="Freitas N.S.A."/>
            <person name="Furlan L.R."/>
            <person name="Gazzinelli R.T."/>
            <person name="Gomes E.A."/>
            <person name="Goncalves P.R."/>
            <person name="Grangeiro T.B."/>
            <person name="Grattapaglia D."/>
            <person name="Grisard E.C."/>
            <person name="Guimaraes C.T."/>
            <person name="Hanna E.S."/>
            <person name="Hungria M."/>
            <person name="Jardim S.N."/>
            <person name="Laurino J."/>
            <person name="Leoi L.C.T."/>
            <person name="Fassarella L."/>
            <person name="Lima A."/>
            <person name="Loureiro M.F."/>
            <person name="Lyra M.C.P."/>
            <person name="Macedo M."/>
            <person name="Madeira H.M.F."/>
            <person name="Manfio G.P."/>
            <person name="Maranhao A.Q."/>
            <person name="Martins W.S."/>
            <person name="di Mauro S.M.Z."/>
            <person name="de Medeiros S.R.B."/>
            <person name="Meissner R.D.V."/>
            <person name="Menck C.F.M."/>
            <person name="Moreira M.A.M."/>
            <person name="Nascimento F.F."/>
            <person name="Nicolas M.F."/>
            <person name="Oliveira J.G."/>
            <person name="Oliveira S.C."/>
            <person name="Paixao R.F.C."/>
            <person name="Parente J.A."/>
            <person name="Pedrosa F.O."/>
            <person name="Pena S.J.D."/>
            <person name="Perreira J.O."/>
            <person name="Perreira M."/>
            <person name="Pinto L.S.R.C."/>
            <person name="Pinto L.S."/>
            <person name="Porto J.I.R."/>
            <person name="Potrich D.P."/>
            <person name="Neto C.E.R."/>
            <person name="Reis A.M.M."/>
            <person name="Rigo L.U."/>
            <person name="Rondinelli E."/>
            <person name="dos Santos E.B.P."/>
            <person name="Santos F.R."/>
            <person name="Schneider M.P.C."/>
            <person name="Seuanez H.N."/>
            <person name="Silva A.M.R."/>
            <person name="da Silva A.L.C."/>
            <person name="Silva D.W."/>
            <person name="Silva R."/>
            <person name="Simoes I.C."/>
            <person name="Simon D."/>
            <person name="Soares C.M.A."/>
            <person name="Soares R.B.A."/>
            <person name="Souza E.M."/>
            <person name="Souza K.R.L."/>
            <person name="Souza R.C."/>
            <person name="Steffens M.B.R."/>
            <person name="Steindel M."/>
            <person name="Teixeira S.R."/>
            <person name="Urmenyi T."/>
            <person name="Vettore A."/>
            <person name="Wassem R."/>
            <person name="Zaha A."/>
            <person name="Simpson A.J.G."/>
        </authorList>
    </citation>
    <scope>NUCLEOTIDE SEQUENCE [LARGE SCALE GENOMIC DNA]</scope>
    <source>
        <strain evidence="8">ATCC 12472 / DSM 30191 / JCM 1249 / NBRC 12614 / NCIMB 9131 / NCTC 9757</strain>
    </source>
</reference>
<dbReference type="GO" id="GO:0005737">
    <property type="term" value="C:cytoplasm"/>
    <property type="evidence" value="ECO:0007669"/>
    <property type="project" value="TreeGrafter"/>
</dbReference>
<keyword evidence="3" id="KW-0479">Metal-binding</keyword>
<evidence type="ECO:0000259" key="6">
    <source>
        <dbReference type="PROSITE" id="PS51747"/>
    </source>
</evidence>
<dbReference type="KEGG" id="cvi:CV_0127"/>
<evidence type="ECO:0000256" key="1">
    <source>
        <dbReference type="ARBA" id="ARBA00001947"/>
    </source>
</evidence>
<evidence type="ECO:0000256" key="4">
    <source>
        <dbReference type="ARBA" id="ARBA00022801"/>
    </source>
</evidence>
<dbReference type="InterPro" id="IPR035105">
    <property type="entry name" value="Deoxycytidylate_deaminase_dom"/>
</dbReference>
<evidence type="ECO:0000313" key="7">
    <source>
        <dbReference type="EMBL" id="AAQ57806.1"/>
    </source>
</evidence>
<evidence type="ECO:0000256" key="5">
    <source>
        <dbReference type="ARBA" id="ARBA00022833"/>
    </source>
</evidence>
<dbReference type="PANTHER" id="PTHR11086:SF18">
    <property type="entry name" value="DEOXYCYTIDYLATE DEAMINASE"/>
    <property type="match status" value="1"/>
</dbReference>
<gene>
    <name evidence="7" type="ordered locus">CV_0127</name>
</gene>
<dbReference type="Proteomes" id="UP000001424">
    <property type="component" value="Chromosome"/>
</dbReference>
<keyword evidence="5" id="KW-0862">Zinc</keyword>
<dbReference type="PROSITE" id="PS00903">
    <property type="entry name" value="CYT_DCMP_DEAMINASES_1"/>
    <property type="match status" value="1"/>
</dbReference>
<dbReference type="CDD" id="cd01286">
    <property type="entry name" value="deoxycytidylate_deaminase"/>
    <property type="match status" value="1"/>
</dbReference>
<dbReference type="EMBL" id="AE016825">
    <property type="protein sequence ID" value="AAQ57806.1"/>
    <property type="molecule type" value="Genomic_DNA"/>
</dbReference>
<evidence type="ECO:0000256" key="3">
    <source>
        <dbReference type="ARBA" id="ARBA00022723"/>
    </source>
</evidence>
<dbReference type="InterPro" id="IPR016193">
    <property type="entry name" value="Cytidine_deaminase-like"/>
</dbReference>
<dbReference type="GO" id="GO:0008270">
    <property type="term" value="F:zinc ion binding"/>
    <property type="evidence" value="ECO:0007669"/>
    <property type="project" value="InterPro"/>
</dbReference>
<evidence type="ECO:0000313" key="8">
    <source>
        <dbReference type="Proteomes" id="UP000001424"/>
    </source>
</evidence>
<feature type="domain" description="CMP/dCMP-type deaminase" evidence="6">
    <location>
        <begin position="222"/>
        <end position="401"/>
    </location>
</feature>
<dbReference type="InterPro" id="IPR027417">
    <property type="entry name" value="P-loop_NTPase"/>
</dbReference>
<dbReference type="Pfam" id="PF00383">
    <property type="entry name" value="dCMP_cyt_deam_1"/>
    <property type="match status" value="1"/>
</dbReference>
<dbReference type="AlphaFoldDB" id="Q7MBG2"/>
<dbReference type="OrthoDB" id="9788517at2"/>
<comment type="similarity">
    <text evidence="2">Belongs to the cytidine and deoxycytidylate deaminase family.</text>
</comment>
<sequence length="499" mass="56338">MINFNESEIVIALIGAVGTDLKKVITPLENKLKSYNYSAQEVRVSKEVIKPLFNIKADPASAFERITLYMNKGNLARSGTKNNAVLANGVAAYINKKRQDSSQDPNSLEPLKNTAFIVNSLKTPDEIQRLREIYQSGFYVISVYSEKNRRKKSLTDMVMSEEQAENLIERDEDESDEYGQHTRDSFHLSDFFINYDGSEDTLVNNIHRIIDIIFGDPYKTPTFDEFSMFMAFSSSLRSADLSRQVGAVIAKDQVIISTGSNDVPKFGGGVYWPEIKKHGVVEDITNGRDYKRGYDSNSKEKNDIINSIIEGLKKEITNKNTIATIDKFLKKSKIKDITEYGRVVHAEMDAILNCARNGTPTLGTTLYCTTFPCHNCAKHLIASGIKRVVYIEPYPKSKAMEFHDDSISYNTSHASNKVIFEPFVGVGPRRFFDLFSMNMSDGFPIKRKDANGKTFSWPGSAIPSLRIQMYPLSYIEKETFFFTQFGSTLDTLSKDTSNE</sequence>
<dbReference type="InterPro" id="IPR016192">
    <property type="entry name" value="APOBEC/CMP_deaminase_Zn-bd"/>
</dbReference>